<dbReference type="Pfam" id="PF00528">
    <property type="entry name" value="BPD_transp_1"/>
    <property type="match status" value="1"/>
</dbReference>
<reference evidence="9 10" key="1">
    <citation type="submission" date="2020-08" db="EMBL/GenBank/DDBJ databases">
        <title>Cohnella phylogeny.</title>
        <authorList>
            <person name="Dunlap C."/>
        </authorList>
    </citation>
    <scope>NUCLEOTIDE SEQUENCE [LARGE SCALE GENOMIC DNA]</scope>
    <source>
        <strain evidence="9 10">DSM 28246</strain>
    </source>
</reference>
<dbReference type="RefSeq" id="WP_185671906.1">
    <property type="nucleotide sequence ID" value="NZ_JACJVP010000043.1"/>
</dbReference>
<proteinExistence type="inferred from homology"/>
<dbReference type="GO" id="GO:0005886">
    <property type="term" value="C:plasma membrane"/>
    <property type="evidence" value="ECO:0007669"/>
    <property type="project" value="UniProtKB-SubCell"/>
</dbReference>
<comment type="subcellular location">
    <subcellularLocation>
        <location evidence="1 7">Cell membrane</location>
        <topology evidence="1 7">Multi-pass membrane protein</topology>
    </subcellularLocation>
</comment>
<protein>
    <submittedName>
        <fullName evidence="9">Carbohydrate ABC transporter permease</fullName>
    </submittedName>
</protein>
<keyword evidence="6 7" id="KW-0472">Membrane</keyword>
<sequence>MKARSAVHPGQIVLYAVVILMALFCVVPFVIILASSMTRETDILTSGYNIYPKHFDFSAYRYLFQRMDVVLTGYKITGLVTVVGTIASLAISAMLAYPISLRRLKYRNFISGYVLLTLLFNGGMVPWYIICVKYLHLHNNLWALILPSLVNGFNIFLMRNYFSSIPEEMHESAKIDGAGEVRTLWSIVLPLSVPVFASVGLFIALAYWNDWWLGLMLIDKTELQPLQLLLRTIVSNVDYLANSSILATSIDQMVPREGVKMAATIITIGPIIFLYPFLQRYFVKGLMMGAVKG</sequence>
<name>A0A7X0RXS7_9BACL</name>
<keyword evidence="5 7" id="KW-1133">Transmembrane helix</keyword>
<feature type="transmembrane region" description="Helical" evidence="7">
    <location>
        <begin position="183"/>
        <end position="208"/>
    </location>
</feature>
<evidence type="ECO:0000313" key="9">
    <source>
        <dbReference type="EMBL" id="MBB6674044.1"/>
    </source>
</evidence>
<keyword evidence="3" id="KW-1003">Cell membrane</keyword>
<evidence type="ECO:0000313" key="10">
    <source>
        <dbReference type="Proteomes" id="UP000547209"/>
    </source>
</evidence>
<dbReference type="Gene3D" id="1.10.3720.10">
    <property type="entry name" value="MetI-like"/>
    <property type="match status" value="1"/>
</dbReference>
<dbReference type="PANTHER" id="PTHR43744:SF9">
    <property type="entry name" value="POLYGALACTURONAN_RHAMNOGALACTURONAN TRANSPORT SYSTEM PERMEASE PROTEIN YTCP"/>
    <property type="match status" value="1"/>
</dbReference>
<accession>A0A7X0RXS7</accession>
<evidence type="ECO:0000256" key="2">
    <source>
        <dbReference type="ARBA" id="ARBA00022448"/>
    </source>
</evidence>
<evidence type="ECO:0000256" key="1">
    <source>
        <dbReference type="ARBA" id="ARBA00004651"/>
    </source>
</evidence>
<evidence type="ECO:0000256" key="6">
    <source>
        <dbReference type="ARBA" id="ARBA00023136"/>
    </source>
</evidence>
<gene>
    <name evidence="9" type="ORF">H7C19_25520</name>
</gene>
<feature type="transmembrane region" description="Helical" evidence="7">
    <location>
        <begin position="12"/>
        <end position="34"/>
    </location>
</feature>
<keyword evidence="2 7" id="KW-0813">Transport</keyword>
<dbReference type="PANTHER" id="PTHR43744">
    <property type="entry name" value="ABC TRANSPORTER PERMEASE PROTEIN MG189-RELATED-RELATED"/>
    <property type="match status" value="1"/>
</dbReference>
<dbReference type="SUPFAM" id="SSF161098">
    <property type="entry name" value="MetI-like"/>
    <property type="match status" value="1"/>
</dbReference>
<evidence type="ECO:0000256" key="5">
    <source>
        <dbReference type="ARBA" id="ARBA00022989"/>
    </source>
</evidence>
<dbReference type="InterPro" id="IPR000515">
    <property type="entry name" value="MetI-like"/>
</dbReference>
<feature type="transmembrane region" description="Helical" evidence="7">
    <location>
        <begin position="76"/>
        <end position="97"/>
    </location>
</feature>
<dbReference type="PROSITE" id="PS50928">
    <property type="entry name" value="ABC_TM1"/>
    <property type="match status" value="1"/>
</dbReference>
<feature type="transmembrane region" description="Helical" evidence="7">
    <location>
        <begin position="259"/>
        <end position="278"/>
    </location>
</feature>
<keyword evidence="10" id="KW-1185">Reference proteome</keyword>
<feature type="transmembrane region" description="Helical" evidence="7">
    <location>
        <begin position="141"/>
        <end position="162"/>
    </location>
</feature>
<evidence type="ECO:0000259" key="8">
    <source>
        <dbReference type="PROSITE" id="PS50928"/>
    </source>
</evidence>
<dbReference type="InterPro" id="IPR035906">
    <property type="entry name" value="MetI-like_sf"/>
</dbReference>
<evidence type="ECO:0000256" key="4">
    <source>
        <dbReference type="ARBA" id="ARBA00022692"/>
    </source>
</evidence>
<comment type="similarity">
    <text evidence="7">Belongs to the binding-protein-dependent transport system permease family.</text>
</comment>
<dbReference type="Proteomes" id="UP000547209">
    <property type="component" value="Unassembled WGS sequence"/>
</dbReference>
<organism evidence="9 10">
    <name type="scientific">Cohnella nanjingensis</name>
    <dbReference type="NCBI Taxonomy" id="1387779"/>
    <lineage>
        <taxon>Bacteria</taxon>
        <taxon>Bacillati</taxon>
        <taxon>Bacillota</taxon>
        <taxon>Bacilli</taxon>
        <taxon>Bacillales</taxon>
        <taxon>Paenibacillaceae</taxon>
        <taxon>Cohnella</taxon>
    </lineage>
</organism>
<dbReference type="AlphaFoldDB" id="A0A7X0RXS7"/>
<evidence type="ECO:0000256" key="3">
    <source>
        <dbReference type="ARBA" id="ARBA00022475"/>
    </source>
</evidence>
<dbReference type="EMBL" id="JACJVP010000043">
    <property type="protein sequence ID" value="MBB6674044.1"/>
    <property type="molecule type" value="Genomic_DNA"/>
</dbReference>
<dbReference type="GO" id="GO:0055085">
    <property type="term" value="P:transmembrane transport"/>
    <property type="evidence" value="ECO:0007669"/>
    <property type="project" value="InterPro"/>
</dbReference>
<feature type="domain" description="ABC transmembrane type-1" evidence="8">
    <location>
        <begin position="74"/>
        <end position="278"/>
    </location>
</feature>
<keyword evidence="4 7" id="KW-0812">Transmembrane</keyword>
<dbReference type="CDD" id="cd06261">
    <property type="entry name" value="TM_PBP2"/>
    <property type="match status" value="1"/>
</dbReference>
<evidence type="ECO:0000256" key="7">
    <source>
        <dbReference type="RuleBase" id="RU363032"/>
    </source>
</evidence>
<feature type="transmembrane region" description="Helical" evidence="7">
    <location>
        <begin position="109"/>
        <end position="129"/>
    </location>
</feature>
<comment type="caution">
    <text evidence="9">The sequence shown here is derived from an EMBL/GenBank/DDBJ whole genome shotgun (WGS) entry which is preliminary data.</text>
</comment>